<dbReference type="Gene3D" id="1.25.40.10">
    <property type="entry name" value="Tetratricopeptide repeat domain"/>
    <property type="match status" value="3"/>
</dbReference>
<keyword evidence="2" id="KW-0677">Repeat</keyword>
<feature type="repeat" description="PPR" evidence="3">
    <location>
        <begin position="199"/>
        <end position="235"/>
    </location>
</feature>
<feature type="repeat" description="PPR" evidence="3">
    <location>
        <begin position="376"/>
        <end position="410"/>
    </location>
</feature>
<dbReference type="InterPro" id="IPR033443">
    <property type="entry name" value="PROP1-like_PPR_dom"/>
</dbReference>
<dbReference type="PROSITE" id="PS51375">
    <property type="entry name" value="PPR"/>
    <property type="match status" value="6"/>
</dbReference>
<accession>A0AAV9IJ14</accession>
<protein>
    <recommendedName>
        <fullName evidence="4">PROP1-like PPR domain-containing protein</fullName>
    </recommendedName>
</protein>
<sequence length="516" mass="58447">MPRNGRRKVHAFIYVVNKSESLKPKWKYSVSFPRRCVVQRKPSVPWRLSVYAQDTASVSHTLWDMQQEDSPGFVSSPSITTTENKNGETDILKKLQDKTSLVTNGVKTQSKLQYAERDTKLPPPGVSPTSWYNSRIRECVGNKDVKAILSILERMRATPGVVLNAVTFATSLSCCSKLRDIDSAKIIWKMYEEERIPPSNYVFSSMIAVCARAQPPHVDLALKLFHTLLESGIQPNKIVYNATIDICSRAMRYRQALELFENFSMSGEPPDAYTYNAILRLFASKGDIEGTRKMLYKMSADGISPSVITYSIIMEAFGRLHRLEDVFAFFQEMQSQGIEPNAVTYNILISACAYSGEYNKALGFSTEMSTKGLAKDRYTYNGLMQASVVSKRYEAAIEWYDKMLENKVAPNNVTFRYLFEAGGGLARFQVIELGLRHMEKMGMSLNVYTFAALVAACIHCKEFEAGRNYQKQAQYLLKHQGKIFYEQLAHILQGYGDSHRANKILAKLQVYQPPQP</sequence>
<evidence type="ECO:0000313" key="5">
    <source>
        <dbReference type="EMBL" id="KAK4527388.1"/>
    </source>
</evidence>
<organism evidence="5 6">
    <name type="scientific">Galdieria yellowstonensis</name>
    <dbReference type="NCBI Taxonomy" id="3028027"/>
    <lineage>
        <taxon>Eukaryota</taxon>
        <taxon>Rhodophyta</taxon>
        <taxon>Bangiophyceae</taxon>
        <taxon>Galdieriales</taxon>
        <taxon>Galdieriaceae</taxon>
        <taxon>Galdieria</taxon>
    </lineage>
</organism>
<dbReference type="EMBL" id="JANCYU010000051">
    <property type="protein sequence ID" value="KAK4527388.1"/>
    <property type="molecule type" value="Genomic_DNA"/>
</dbReference>
<evidence type="ECO:0000256" key="1">
    <source>
        <dbReference type="ARBA" id="ARBA00007626"/>
    </source>
</evidence>
<dbReference type="Proteomes" id="UP001300502">
    <property type="component" value="Unassembled WGS sequence"/>
</dbReference>
<comment type="similarity">
    <text evidence="1">Belongs to the PPR family. P subfamily.</text>
</comment>
<comment type="caution">
    <text evidence="5">The sequence shown here is derived from an EMBL/GenBank/DDBJ whole genome shotgun (WGS) entry which is preliminary data.</text>
</comment>
<dbReference type="InterPro" id="IPR002885">
    <property type="entry name" value="PPR_rpt"/>
</dbReference>
<feature type="repeat" description="PPR" evidence="3">
    <location>
        <begin position="341"/>
        <end position="375"/>
    </location>
</feature>
<feature type="repeat" description="PPR" evidence="3">
    <location>
        <begin position="271"/>
        <end position="305"/>
    </location>
</feature>
<gene>
    <name evidence="5" type="ORF">GAYE_SCF39G5310</name>
</gene>
<feature type="repeat" description="PPR" evidence="3">
    <location>
        <begin position="306"/>
        <end position="340"/>
    </location>
</feature>
<dbReference type="PANTHER" id="PTHR46128">
    <property type="entry name" value="MITOCHONDRIAL GROUP I INTRON SPLICING FACTOR CCM1"/>
    <property type="match status" value="1"/>
</dbReference>
<keyword evidence="6" id="KW-1185">Reference proteome</keyword>
<feature type="repeat" description="PPR" evidence="3">
    <location>
        <begin position="236"/>
        <end position="270"/>
    </location>
</feature>
<proteinExistence type="inferred from homology"/>
<name>A0AAV9IJ14_9RHOD</name>
<dbReference type="AlphaFoldDB" id="A0AAV9IJ14"/>
<evidence type="ECO:0000256" key="3">
    <source>
        <dbReference type="PROSITE-ProRule" id="PRU00708"/>
    </source>
</evidence>
<dbReference type="SUPFAM" id="SSF81901">
    <property type="entry name" value="HCP-like"/>
    <property type="match status" value="1"/>
</dbReference>
<evidence type="ECO:0000313" key="6">
    <source>
        <dbReference type="Proteomes" id="UP001300502"/>
    </source>
</evidence>
<dbReference type="InterPro" id="IPR011990">
    <property type="entry name" value="TPR-like_helical_dom_sf"/>
</dbReference>
<dbReference type="Pfam" id="PF17177">
    <property type="entry name" value="PPR_long"/>
    <property type="match status" value="1"/>
</dbReference>
<evidence type="ECO:0000256" key="2">
    <source>
        <dbReference type="ARBA" id="ARBA00022737"/>
    </source>
</evidence>
<feature type="domain" description="PROP1-like PPR" evidence="4">
    <location>
        <begin position="207"/>
        <end position="359"/>
    </location>
</feature>
<evidence type="ECO:0000259" key="4">
    <source>
        <dbReference type="Pfam" id="PF17177"/>
    </source>
</evidence>
<reference evidence="5 6" key="1">
    <citation type="submission" date="2022-07" db="EMBL/GenBank/DDBJ databases">
        <title>Genome-wide signatures of adaptation to extreme environments.</title>
        <authorList>
            <person name="Cho C.H."/>
            <person name="Yoon H.S."/>
        </authorList>
    </citation>
    <scope>NUCLEOTIDE SEQUENCE [LARGE SCALE GENOMIC DNA]</scope>
    <source>
        <strain evidence="5 6">108.79 E11</strain>
    </source>
</reference>
<dbReference type="NCBIfam" id="TIGR00756">
    <property type="entry name" value="PPR"/>
    <property type="match status" value="4"/>
</dbReference>
<dbReference type="InterPro" id="IPR050872">
    <property type="entry name" value="PPR_P_subfamily"/>
</dbReference>
<dbReference type="PANTHER" id="PTHR46128:SF329">
    <property type="entry name" value="MITOCHONDRIAL GROUP I INTRON SPLICING FACTOR DMR1"/>
    <property type="match status" value="1"/>
</dbReference>
<dbReference type="Pfam" id="PF13041">
    <property type="entry name" value="PPR_2"/>
    <property type="match status" value="1"/>
</dbReference>